<dbReference type="AlphaFoldDB" id="T1KS74"/>
<reference evidence="3" key="1">
    <citation type="submission" date="2011-08" db="EMBL/GenBank/DDBJ databases">
        <authorList>
            <person name="Rombauts S."/>
        </authorList>
    </citation>
    <scope>NUCLEOTIDE SEQUENCE</scope>
    <source>
        <strain evidence="3">London</strain>
    </source>
</reference>
<evidence type="ECO:0000256" key="1">
    <source>
        <dbReference type="SAM" id="MobiDB-lite"/>
    </source>
</evidence>
<proteinExistence type="predicted"/>
<name>T1KS74_TETUR</name>
<dbReference type="EMBL" id="CAEY01000422">
    <property type="status" value="NOT_ANNOTATED_CDS"/>
    <property type="molecule type" value="Genomic_DNA"/>
</dbReference>
<protein>
    <submittedName>
        <fullName evidence="2">Uncharacterized protein</fullName>
    </submittedName>
</protein>
<evidence type="ECO:0000313" key="3">
    <source>
        <dbReference type="Proteomes" id="UP000015104"/>
    </source>
</evidence>
<evidence type="ECO:0000313" key="2">
    <source>
        <dbReference type="EnsemblMetazoa" id="tetur19g02120.1"/>
    </source>
</evidence>
<dbReference type="HOGENOM" id="CLU_3406808_0_0_1"/>
<keyword evidence="3" id="KW-1185">Reference proteome</keyword>
<feature type="region of interest" description="Disordered" evidence="1">
    <location>
        <begin position="1"/>
        <end position="30"/>
    </location>
</feature>
<accession>T1KS74</accession>
<reference evidence="2" key="2">
    <citation type="submission" date="2015-06" db="UniProtKB">
        <authorList>
            <consortium name="EnsemblMetazoa"/>
        </authorList>
    </citation>
    <scope>IDENTIFICATION</scope>
</reference>
<organism evidence="2 3">
    <name type="scientific">Tetranychus urticae</name>
    <name type="common">Two-spotted spider mite</name>
    <dbReference type="NCBI Taxonomy" id="32264"/>
    <lineage>
        <taxon>Eukaryota</taxon>
        <taxon>Metazoa</taxon>
        <taxon>Ecdysozoa</taxon>
        <taxon>Arthropoda</taxon>
        <taxon>Chelicerata</taxon>
        <taxon>Arachnida</taxon>
        <taxon>Acari</taxon>
        <taxon>Acariformes</taxon>
        <taxon>Trombidiformes</taxon>
        <taxon>Prostigmata</taxon>
        <taxon>Eleutherengona</taxon>
        <taxon>Raphignathae</taxon>
        <taxon>Tetranychoidea</taxon>
        <taxon>Tetranychidae</taxon>
        <taxon>Tetranychus</taxon>
    </lineage>
</organism>
<sequence>MMQPNRATLSFLLGRGQQQQRRKERPNLTH</sequence>
<dbReference type="EnsemblMetazoa" id="tetur19g02120.1">
    <property type="protein sequence ID" value="tetur19g02120.1"/>
    <property type="gene ID" value="tetur19g02120"/>
</dbReference>
<dbReference type="Proteomes" id="UP000015104">
    <property type="component" value="Unassembled WGS sequence"/>
</dbReference>